<accession>A0A0S4LPX4</accession>
<evidence type="ECO:0000313" key="13">
    <source>
        <dbReference type="Proteomes" id="UP000198736"/>
    </source>
</evidence>
<dbReference type="UniPathway" id="UPA00115">
    <property type="reaction ID" value="UER00414"/>
</dbReference>
<evidence type="ECO:0000256" key="1">
    <source>
        <dbReference type="ARBA" id="ARBA00003518"/>
    </source>
</evidence>
<dbReference type="AlphaFoldDB" id="A0A0S4LPX4"/>
<dbReference type="EC" id="2.2.1.2" evidence="5 11"/>
<evidence type="ECO:0000256" key="6">
    <source>
        <dbReference type="ARBA" id="ARBA00022490"/>
    </source>
</evidence>
<evidence type="ECO:0000313" key="12">
    <source>
        <dbReference type="EMBL" id="CUS39589.1"/>
    </source>
</evidence>
<evidence type="ECO:0000256" key="3">
    <source>
        <dbReference type="ARBA" id="ARBA00004857"/>
    </source>
</evidence>
<comment type="function">
    <text evidence="1 11">Transaldolase is important for the balance of metabolites in the pentose-phosphate pathway.</text>
</comment>
<evidence type="ECO:0000256" key="8">
    <source>
        <dbReference type="ARBA" id="ARBA00023126"/>
    </source>
</evidence>
<dbReference type="GO" id="GO:0004801">
    <property type="term" value="F:transaldolase activity"/>
    <property type="evidence" value="ECO:0007669"/>
    <property type="project" value="UniProtKB-UniRule"/>
</dbReference>
<evidence type="ECO:0000256" key="4">
    <source>
        <dbReference type="ARBA" id="ARBA00008426"/>
    </source>
</evidence>
<dbReference type="Proteomes" id="UP000198736">
    <property type="component" value="Unassembled WGS sequence"/>
</dbReference>
<dbReference type="InterPro" id="IPR001585">
    <property type="entry name" value="TAL/FSA"/>
</dbReference>
<gene>
    <name evidence="11 12" type="primary">tal</name>
    <name evidence="12" type="ORF">COMA2_80068</name>
</gene>
<evidence type="ECO:0000256" key="10">
    <source>
        <dbReference type="ARBA" id="ARBA00048810"/>
    </source>
</evidence>
<reference evidence="13" key="1">
    <citation type="submission" date="2015-10" db="EMBL/GenBank/DDBJ databases">
        <authorList>
            <person name="Luecker S."/>
            <person name="Luecker S."/>
        </authorList>
    </citation>
    <scope>NUCLEOTIDE SEQUENCE [LARGE SCALE GENOMIC DNA]</scope>
</reference>
<dbReference type="STRING" id="1742973.COMA2_80068"/>
<keyword evidence="9 11" id="KW-0704">Schiff base</keyword>
<dbReference type="GO" id="GO:0005737">
    <property type="term" value="C:cytoplasm"/>
    <property type="evidence" value="ECO:0007669"/>
    <property type="project" value="UniProtKB-SubCell"/>
</dbReference>
<evidence type="ECO:0000256" key="11">
    <source>
        <dbReference type="HAMAP-Rule" id="MF_00493"/>
    </source>
</evidence>
<comment type="catalytic activity">
    <reaction evidence="10 11">
        <text>D-sedoheptulose 7-phosphate + D-glyceraldehyde 3-phosphate = D-erythrose 4-phosphate + beta-D-fructose 6-phosphate</text>
        <dbReference type="Rhea" id="RHEA:17053"/>
        <dbReference type="ChEBI" id="CHEBI:16897"/>
        <dbReference type="ChEBI" id="CHEBI:57483"/>
        <dbReference type="ChEBI" id="CHEBI:57634"/>
        <dbReference type="ChEBI" id="CHEBI:59776"/>
        <dbReference type="EC" id="2.2.1.2"/>
    </reaction>
</comment>
<keyword evidence="8 11" id="KW-0570">Pentose shunt</keyword>
<sequence>MPVNNTIRRLYQCGQSPWLDNLTRDMITSGRLRRLVREQGLRGITANPTTFCAALASNDYDSDIQELAEQKKTTRHIFEALLIRDVQLACDLLREVYESSDGLDGFVSLEIAPHLAYNTDETMIEARRYRELVDRPNLFIKIPATEAGIPAIEQLLCEGVAVNITLLFSIQSYQAVIEAYLSALERRATDNLPLRPVASVASFFVSRIDTLVDRLLIRRIPSAHRESESLPSRLLGRAAVANAKLAYHTFTQSFTSERWNRLAAKGARVQRPLWASVGTKNHAYGDLCYLEPLIGRETVVTMPEKTWSAFVDHGQVRENAVEADLDAASQVMRDLETVGINLNCVVWQLEHEGVQQFVDSFDAALAALETKRTQALGNAAEAAAR</sequence>
<proteinExistence type="inferred from homology"/>
<name>A0A0S4LPX4_9BACT</name>
<dbReference type="Gene3D" id="3.20.20.70">
    <property type="entry name" value="Aldolase class I"/>
    <property type="match status" value="1"/>
</dbReference>
<dbReference type="RefSeq" id="WP_090901865.1">
    <property type="nucleotide sequence ID" value="NZ_CZPZ01000035.1"/>
</dbReference>
<dbReference type="GO" id="GO:0005975">
    <property type="term" value="P:carbohydrate metabolic process"/>
    <property type="evidence" value="ECO:0007669"/>
    <property type="project" value="InterPro"/>
</dbReference>
<feature type="active site" description="Schiff-base intermediate with substrate" evidence="11">
    <location>
        <position position="141"/>
    </location>
</feature>
<evidence type="ECO:0000256" key="5">
    <source>
        <dbReference type="ARBA" id="ARBA00013151"/>
    </source>
</evidence>
<dbReference type="PANTHER" id="PTHR10683:SF31">
    <property type="entry name" value="TRANSALDOLASE"/>
    <property type="match status" value="1"/>
</dbReference>
<dbReference type="OrthoDB" id="140919at2"/>
<evidence type="ECO:0000256" key="7">
    <source>
        <dbReference type="ARBA" id="ARBA00022679"/>
    </source>
</evidence>
<dbReference type="InterPro" id="IPR018225">
    <property type="entry name" value="Transaldolase_AS"/>
</dbReference>
<comment type="pathway">
    <text evidence="3 11">Carbohydrate degradation; pentose phosphate pathway; D-glyceraldehyde 3-phosphate and beta-D-fructose 6-phosphate from D-ribose 5-phosphate and D-xylulose 5-phosphate (non-oxidative stage): step 2/3.</text>
</comment>
<dbReference type="CDD" id="cd00955">
    <property type="entry name" value="Transaldolase_like"/>
    <property type="match status" value="1"/>
</dbReference>
<dbReference type="PROSITE" id="PS00958">
    <property type="entry name" value="TRANSALDOLASE_2"/>
    <property type="match status" value="1"/>
</dbReference>
<keyword evidence="7 11" id="KW-0808">Transferase</keyword>
<comment type="similarity">
    <text evidence="4 11">Belongs to the transaldolase family. Type 2 subfamily.</text>
</comment>
<keyword evidence="13" id="KW-1185">Reference proteome</keyword>
<dbReference type="GO" id="GO:0006098">
    <property type="term" value="P:pentose-phosphate shunt"/>
    <property type="evidence" value="ECO:0007669"/>
    <property type="project" value="UniProtKB-UniRule"/>
</dbReference>
<dbReference type="NCBIfam" id="TIGR00876">
    <property type="entry name" value="tal_mycobact"/>
    <property type="match status" value="1"/>
</dbReference>
<dbReference type="HAMAP" id="MF_00493">
    <property type="entry name" value="Transaldolase_2"/>
    <property type="match status" value="1"/>
</dbReference>
<evidence type="ECO:0000256" key="9">
    <source>
        <dbReference type="ARBA" id="ARBA00023270"/>
    </source>
</evidence>
<evidence type="ECO:0000256" key="2">
    <source>
        <dbReference type="ARBA" id="ARBA00004496"/>
    </source>
</evidence>
<comment type="subcellular location">
    <subcellularLocation>
        <location evidence="2 11">Cytoplasm</location>
    </subcellularLocation>
</comment>
<keyword evidence="6 11" id="KW-0963">Cytoplasm</keyword>
<dbReference type="PIRSF" id="PIRSF036915">
    <property type="entry name" value="Trnald_Bac_Plnt"/>
    <property type="match status" value="1"/>
</dbReference>
<dbReference type="SUPFAM" id="SSF51569">
    <property type="entry name" value="Aldolase"/>
    <property type="match status" value="1"/>
</dbReference>
<dbReference type="InterPro" id="IPR013785">
    <property type="entry name" value="Aldolase_TIM"/>
</dbReference>
<dbReference type="Pfam" id="PF00923">
    <property type="entry name" value="TAL_FSA"/>
    <property type="match status" value="1"/>
</dbReference>
<dbReference type="InterPro" id="IPR004732">
    <property type="entry name" value="Transaldolase_2"/>
</dbReference>
<organism evidence="12 13">
    <name type="scientific">Candidatus Nitrospira nitrificans</name>
    <dbReference type="NCBI Taxonomy" id="1742973"/>
    <lineage>
        <taxon>Bacteria</taxon>
        <taxon>Pseudomonadati</taxon>
        <taxon>Nitrospirota</taxon>
        <taxon>Nitrospiria</taxon>
        <taxon>Nitrospirales</taxon>
        <taxon>Nitrospiraceae</taxon>
        <taxon>Nitrospira</taxon>
    </lineage>
</organism>
<dbReference type="EMBL" id="CZPZ01000035">
    <property type="protein sequence ID" value="CUS39589.1"/>
    <property type="molecule type" value="Genomic_DNA"/>
</dbReference>
<dbReference type="PANTHER" id="PTHR10683">
    <property type="entry name" value="TRANSALDOLASE"/>
    <property type="match status" value="1"/>
</dbReference>
<dbReference type="NCBIfam" id="NF002881">
    <property type="entry name" value="PRK03343.1"/>
    <property type="match status" value="1"/>
</dbReference>
<protein>
    <recommendedName>
        <fullName evidence="5 11">Transaldolase</fullName>
        <ecNumber evidence="5 11">2.2.1.2</ecNumber>
    </recommendedName>
</protein>